<dbReference type="PROSITE" id="PS51257">
    <property type="entry name" value="PROKAR_LIPOPROTEIN"/>
    <property type="match status" value="1"/>
</dbReference>
<keyword evidence="6 8" id="KW-0472">Membrane</keyword>
<feature type="domain" description="Mechanosensitive ion channel MscS" evidence="10">
    <location>
        <begin position="644"/>
        <end position="710"/>
    </location>
</feature>
<dbReference type="SUPFAM" id="SSF50182">
    <property type="entry name" value="Sm-like ribonucleoproteins"/>
    <property type="match status" value="1"/>
</dbReference>
<comment type="similarity">
    <text evidence="2">Belongs to the MscS (TC 1.A.23) family.</text>
</comment>
<feature type="transmembrane region" description="Helical" evidence="8">
    <location>
        <begin position="602"/>
        <end position="621"/>
    </location>
</feature>
<proteinExistence type="inferred from homology"/>
<feature type="domain" description="Mechanosensitive ion channel MscS C-terminal" evidence="11">
    <location>
        <begin position="718"/>
        <end position="801"/>
    </location>
</feature>
<feature type="transmembrane region" description="Helical" evidence="8">
    <location>
        <begin position="342"/>
        <end position="359"/>
    </location>
</feature>
<accession>A0ABZ0TG70</accession>
<feature type="chain" id="PRO_5045427469" evidence="9">
    <location>
        <begin position="22"/>
        <end position="850"/>
    </location>
</feature>
<dbReference type="Proteomes" id="UP001324380">
    <property type="component" value="Chromosome"/>
</dbReference>
<dbReference type="InterPro" id="IPR052702">
    <property type="entry name" value="MscS-like_channel"/>
</dbReference>
<dbReference type="SUPFAM" id="SSF82861">
    <property type="entry name" value="Mechanosensitive channel protein MscS (YggB), transmembrane region"/>
    <property type="match status" value="1"/>
</dbReference>
<dbReference type="Gene3D" id="1.10.287.1260">
    <property type="match status" value="1"/>
</dbReference>
<evidence type="ECO:0000256" key="3">
    <source>
        <dbReference type="ARBA" id="ARBA00022475"/>
    </source>
</evidence>
<keyword evidence="13" id="KW-1185">Reference proteome</keyword>
<feature type="transmembrane region" description="Helical" evidence="8">
    <location>
        <begin position="627"/>
        <end position="646"/>
    </location>
</feature>
<sequence>MQKLHKVTACCLLFIMLFSCAGVLAQTKKKKSRSVRDSLRAAILSRDSMMRSLKRSDTSVNNLLQKVEYYTSSFNQIKTNLAKQLDTVDISTQLPRYEKRIGLIKSLIDNDKSSTLRYLYAIRDILTRSDDQLDLWQEELADINSKLIQNQTDLNAISQDSVLKILPADSSLATTFLIQKIAIDSKYHRLDTVNKKLMVKIGLLQNRTSSVYISILDLKDQIDLKIRDFSIRALSAEYSDIWDMKADEGSNFGEAFSKTVNMNSKLFSFFVGRDILIHLSGLLVLLGFLTWVYASRNKIRKTNEAYENVFSQASYVIHYPLISSVIIAFTLVPNFYDHPPVVVLETFFVVLITALLYLARKTCTKPLFNYLLLLFIITNIYCVSNLFIQVTNADRIVILLLGLASIFISVRLLPAVRKSPGDFLPHTGIVLKFFILLQVISFICNVFGRFSMAKIIGVTAVHNLWLAMAMYYIVQMIMEALFLQLEASKNSSNLSSYIDFQLLKNKFRSILTVLTSVLWLVMLTQNLSIEDAVFTHIEDFLTTNRSIGGTNTQFTFQSVIIFIAVIWLSSITSKIISYLYDVSARHKHDMDVLKKKNRTSTLLIRIGVIAIGFFLAVAASGVPLDKITIIISAFGIGIGFGLQNIVNNLVSGLILAFEKPVQVGDIIEVDSRSGTILDIGIRASKIATSDGAEVIIPNGDLISHHVINWTLSNNNRRVELIVGVAYGTNIEKVKGLLNGVLNAHNDIMTTPEPSVLLHNLSESSVDFRVLFWAADINTWLGLKSSVLTDIYDVFNNEGIEIPFPQQDVHVLMPPDSQLTATQIKEKDQQVKKVKSTDTDDTKSNPPDQDQ</sequence>
<feature type="transmembrane region" description="Helical" evidence="8">
    <location>
        <begin position="559"/>
        <end position="581"/>
    </location>
</feature>
<evidence type="ECO:0000259" key="11">
    <source>
        <dbReference type="Pfam" id="PF21082"/>
    </source>
</evidence>
<evidence type="ECO:0000256" key="7">
    <source>
        <dbReference type="SAM" id="MobiDB-lite"/>
    </source>
</evidence>
<feature type="compositionally biased region" description="Basic and acidic residues" evidence="7">
    <location>
        <begin position="823"/>
        <end position="842"/>
    </location>
</feature>
<evidence type="ECO:0000313" key="12">
    <source>
        <dbReference type="EMBL" id="WPU91947.1"/>
    </source>
</evidence>
<dbReference type="InterPro" id="IPR011066">
    <property type="entry name" value="MscS_channel_C_sf"/>
</dbReference>
<feature type="transmembrane region" description="Helical" evidence="8">
    <location>
        <begin position="433"/>
        <end position="452"/>
    </location>
</feature>
<feature type="signal peptide" evidence="9">
    <location>
        <begin position="1"/>
        <end position="21"/>
    </location>
</feature>
<dbReference type="Gene3D" id="2.30.30.60">
    <property type="match status" value="1"/>
</dbReference>
<feature type="transmembrane region" description="Helical" evidence="8">
    <location>
        <begin position="506"/>
        <end position="524"/>
    </location>
</feature>
<dbReference type="EMBL" id="CP139558">
    <property type="protein sequence ID" value="WPU91947.1"/>
    <property type="molecule type" value="Genomic_DNA"/>
</dbReference>
<evidence type="ECO:0000259" key="10">
    <source>
        <dbReference type="Pfam" id="PF00924"/>
    </source>
</evidence>
<keyword evidence="5 8" id="KW-1133">Transmembrane helix</keyword>
<dbReference type="InterPro" id="IPR011014">
    <property type="entry name" value="MscS_channel_TM-2"/>
</dbReference>
<evidence type="ECO:0000256" key="1">
    <source>
        <dbReference type="ARBA" id="ARBA00004651"/>
    </source>
</evidence>
<keyword evidence="4 8" id="KW-0812">Transmembrane</keyword>
<reference evidence="12 13" key="1">
    <citation type="submission" date="2023-11" db="EMBL/GenBank/DDBJ databases">
        <title>Analysis of the Genomes of Mucilaginibacter gossypii cycad 4 and M. sabulilitoris SNA2: microbes with the potential for plant growth promotion.</title>
        <authorList>
            <person name="Hirsch A.M."/>
            <person name="Humm E."/>
            <person name="Rubbi M."/>
            <person name="Del Vecchio G."/>
            <person name="Ha S.M."/>
            <person name="Pellegrini M."/>
            <person name="Gunsalus R.P."/>
        </authorList>
    </citation>
    <scope>NUCLEOTIDE SEQUENCE [LARGE SCALE GENOMIC DNA]</scope>
    <source>
        <strain evidence="12 13">SNA2</strain>
    </source>
</reference>
<evidence type="ECO:0000256" key="6">
    <source>
        <dbReference type="ARBA" id="ARBA00023136"/>
    </source>
</evidence>
<evidence type="ECO:0000256" key="4">
    <source>
        <dbReference type="ARBA" id="ARBA00022692"/>
    </source>
</evidence>
<evidence type="ECO:0000313" key="13">
    <source>
        <dbReference type="Proteomes" id="UP001324380"/>
    </source>
</evidence>
<evidence type="ECO:0000256" key="5">
    <source>
        <dbReference type="ARBA" id="ARBA00022989"/>
    </source>
</evidence>
<gene>
    <name evidence="12" type="ORF">SNE25_21755</name>
</gene>
<evidence type="ECO:0000256" key="9">
    <source>
        <dbReference type="SAM" id="SignalP"/>
    </source>
</evidence>
<dbReference type="PANTHER" id="PTHR30347:SF1">
    <property type="entry name" value="MECHANOSENSITIVE CHANNEL MSCK"/>
    <property type="match status" value="1"/>
</dbReference>
<comment type="subcellular location">
    <subcellularLocation>
        <location evidence="1">Cell membrane</location>
        <topology evidence="1">Multi-pass membrane protein</topology>
    </subcellularLocation>
</comment>
<evidence type="ECO:0000256" key="8">
    <source>
        <dbReference type="SAM" id="Phobius"/>
    </source>
</evidence>
<dbReference type="Gene3D" id="3.30.70.100">
    <property type="match status" value="1"/>
</dbReference>
<dbReference type="InterPro" id="IPR023408">
    <property type="entry name" value="MscS_beta-dom_sf"/>
</dbReference>
<feature type="transmembrane region" description="Helical" evidence="8">
    <location>
        <begin position="396"/>
        <end position="413"/>
    </location>
</feature>
<feature type="transmembrane region" description="Helical" evidence="8">
    <location>
        <begin position="275"/>
        <end position="294"/>
    </location>
</feature>
<dbReference type="InterPro" id="IPR006685">
    <property type="entry name" value="MscS_channel_2nd"/>
</dbReference>
<dbReference type="Pfam" id="PF21082">
    <property type="entry name" value="MS_channel_3rd"/>
    <property type="match status" value="1"/>
</dbReference>
<name>A0ABZ0TG70_9SPHI</name>
<dbReference type="InterPro" id="IPR049278">
    <property type="entry name" value="MS_channel_C"/>
</dbReference>
<feature type="region of interest" description="Disordered" evidence="7">
    <location>
        <begin position="821"/>
        <end position="850"/>
    </location>
</feature>
<feature type="transmembrane region" description="Helical" evidence="8">
    <location>
        <begin position="371"/>
        <end position="390"/>
    </location>
</feature>
<keyword evidence="9" id="KW-0732">Signal</keyword>
<dbReference type="RefSeq" id="WP_321561113.1">
    <property type="nucleotide sequence ID" value="NZ_CP139558.1"/>
</dbReference>
<feature type="transmembrane region" description="Helical" evidence="8">
    <location>
        <begin position="315"/>
        <end position="336"/>
    </location>
</feature>
<dbReference type="SUPFAM" id="SSF82689">
    <property type="entry name" value="Mechanosensitive channel protein MscS (YggB), C-terminal domain"/>
    <property type="match status" value="1"/>
</dbReference>
<keyword evidence="3" id="KW-1003">Cell membrane</keyword>
<protein>
    <submittedName>
        <fullName evidence="12">Mechanosensitive ion channel</fullName>
    </submittedName>
</protein>
<organism evidence="12 13">
    <name type="scientific">Mucilaginibacter sabulilitoris</name>
    <dbReference type="NCBI Taxonomy" id="1173583"/>
    <lineage>
        <taxon>Bacteria</taxon>
        <taxon>Pseudomonadati</taxon>
        <taxon>Bacteroidota</taxon>
        <taxon>Sphingobacteriia</taxon>
        <taxon>Sphingobacteriales</taxon>
        <taxon>Sphingobacteriaceae</taxon>
        <taxon>Mucilaginibacter</taxon>
    </lineage>
</organism>
<dbReference type="Pfam" id="PF00924">
    <property type="entry name" value="MS_channel_2nd"/>
    <property type="match status" value="1"/>
</dbReference>
<dbReference type="PANTHER" id="PTHR30347">
    <property type="entry name" value="POTASSIUM CHANNEL RELATED"/>
    <property type="match status" value="1"/>
</dbReference>
<evidence type="ECO:0000256" key="2">
    <source>
        <dbReference type="ARBA" id="ARBA00008017"/>
    </source>
</evidence>
<dbReference type="InterPro" id="IPR010920">
    <property type="entry name" value="LSM_dom_sf"/>
</dbReference>